<dbReference type="Pfam" id="PF13843">
    <property type="entry name" value="DDE_Tnp_1_7"/>
    <property type="match status" value="1"/>
</dbReference>
<organism evidence="2 3">
    <name type="scientific">Rhamnusium bicolor</name>
    <dbReference type="NCBI Taxonomy" id="1586634"/>
    <lineage>
        <taxon>Eukaryota</taxon>
        <taxon>Metazoa</taxon>
        <taxon>Ecdysozoa</taxon>
        <taxon>Arthropoda</taxon>
        <taxon>Hexapoda</taxon>
        <taxon>Insecta</taxon>
        <taxon>Pterygota</taxon>
        <taxon>Neoptera</taxon>
        <taxon>Endopterygota</taxon>
        <taxon>Coleoptera</taxon>
        <taxon>Polyphaga</taxon>
        <taxon>Cucujiformia</taxon>
        <taxon>Chrysomeloidea</taxon>
        <taxon>Cerambycidae</taxon>
        <taxon>Lepturinae</taxon>
        <taxon>Rhagiini</taxon>
        <taxon>Rhamnusium</taxon>
    </lineage>
</organism>
<evidence type="ECO:0000259" key="1">
    <source>
        <dbReference type="Pfam" id="PF13843"/>
    </source>
</evidence>
<evidence type="ECO:0000313" key="3">
    <source>
        <dbReference type="Proteomes" id="UP001162156"/>
    </source>
</evidence>
<feature type="domain" description="PiggyBac transposable element-derived protein" evidence="1">
    <location>
        <begin position="122"/>
        <end position="179"/>
    </location>
</feature>
<name>A0AAV8XI78_9CUCU</name>
<proteinExistence type="predicted"/>
<dbReference type="PANTHER" id="PTHR46599:SF3">
    <property type="entry name" value="PIGGYBAC TRANSPOSABLE ELEMENT-DERIVED PROTEIN 4"/>
    <property type="match status" value="1"/>
</dbReference>
<gene>
    <name evidence="2" type="ORF">NQ314_011590</name>
</gene>
<dbReference type="AlphaFoldDB" id="A0AAV8XI78"/>
<evidence type="ECO:0000313" key="2">
    <source>
        <dbReference type="EMBL" id="KAJ8938182.1"/>
    </source>
</evidence>
<dbReference type="InterPro" id="IPR029526">
    <property type="entry name" value="PGBD"/>
</dbReference>
<accession>A0AAV8XI78</accession>
<dbReference type="EMBL" id="JANEYF010003219">
    <property type="protein sequence ID" value="KAJ8938182.1"/>
    <property type="molecule type" value="Genomic_DNA"/>
</dbReference>
<sequence length="213" mass="23554">MISAADDVFTLLEGIPSDVDSISTDDDQEDPENITANNNNLLDLNDIPIIFADDLDLDQNIANQEDDDSIDSDPEMNETLAVIRSRELAKRTIWTTSIENCVQNKKTFSEATGASIPDDLESPHDVFLHIFPLTLIQTIVFQTNLYALQKNGGNPNSFTATNAREMKTFLGINILMGMINAYICQYIQNQGDALFAAIHKIPIGQDGHVAHVM</sequence>
<keyword evidence="3" id="KW-1185">Reference proteome</keyword>
<reference evidence="2" key="1">
    <citation type="journal article" date="2023" name="Insect Mol. Biol.">
        <title>Genome sequencing provides insights into the evolution of gene families encoding plant cell wall-degrading enzymes in longhorned beetles.</title>
        <authorList>
            <person name="Shin N.R."/>
            <person name="Okamura Y."/>
            <person name="Kirsch R."/>
            <person name="Pauchet Y."/>
        </authorList>
    </citation>
    <scope>NUCLEOTIDE SEQUENCE</scope>
    <source>
        <strain evidence="2">RBIC_L_NR</strain>
    </source>
</reference>
<dbReference type="PANTHER" id="PTHR46599">
    <property type="entry name" value="PIGGYBAC TRANSPOSABLE ELEMENT-DERIVED PROTEIN 4"/>
    <property type="match status" value="1"/>
</dbReference>
<comment type="caution">
    <text evidence="2">The sequence shown here is derived from an EMBL/GenBank/DDBJ whole genome shotgun (WGS) entry which is preliminary data.</text>
</comment>
<protein>
    <recommendedName>
        <fullName evidence="1">PiggyBac transposable element-derived protein domain-containing protein</fullName>
    </recommendedName>
</protein>
<dbReference type="Proteomes" id="UP001162156">
    <property type="component" value="Unassembled WGS sequence"/>
</dbReference>